<keyword evidence="3" id="KW-1185">Reference proteome</keyword>
<dbReference type="InterPro" id="IPR042070">
    <property type="entry name" value="PucR_C-HTH_sf"/>
</dbReference>
<dbReference type="PANTHER" id="PTHR33744">
    <property type="entry name" value="CARBOHYDRATE DIACID REGULATOR"/>
    <property type="match status" value="1"/>
</dbReference>
<feature type="domain" description="PucR C-terminal helix-turn-helix" evidence="1">
    <location>
        <begin position="495"/>
        <end position="552"/>
    </location>
</feature>
<proteinExistence type="predicted"/>
<dbReference type="Proteomes" id="UP000703038">
    <property type="component" value="Unassembled WGS sequence"/>
</dbReference>
<accession>A0ABS2KND5</accession>
<name>A0ABS2KND5_9NOCA</name>
<dbReference type="GO" id="GO:0003677">
    <property type="term" value="F:DNA binding"/>
    <property type="evidence" value="ECO:0007669"/>
    <property type="project" value="UniProtKB-KW"/>
</dbReference>
<evidence type="ECO:0000259" key="1">
    <source>
        <dbReference type="Pfam" id="PF13556"/>
    </source>
</evidence>
<dbReference type="PANTHER" id="PTHR33744:SF17">
    <property type="entry name" value="CONSERVED PROTEIN"/>
    <property type="match status" value="1"/>
</dbReference>
<protein>
    <submittedName>
        <fullName evidence="2">DNA-binding PucR family transcriptional regulator</fullName>
    </submittedName>
</protein>
<dbReference type="InterPro" id="IPR025736">
    <property type="entry name" value="PucR_C-HTH_dom"/>
</dbReference>
<organism evidence="2 3">
    <name type="scientific">Rhodococcoides corynebacterioides</name>
    <dbReference type="NCBI Taxonomy" id="53972"/>
    <lineage>
        <taxon>Bacteria</taxon>
        <taxon>Bacillati</taxon>
        <taxon>Actinomycetota</taxon>
        <taxon>Actinomycetes</taxon>
        <taxon>Mycobacteriales</taxon>
        <taxon>Nocardiaceae</taxon>
        <taxon>Rhodococcoides</taxon>
    </lineage>
</organism>
<keyword evidence="2" id="KW-0238">DNA-binding</keyword>
<sequence length="560" mass="59444">MTRTSSTLDSIVRALHAAFVEVLVAPAGSDVPIGSVTLVDADDLAAELYTTAAAADLYLLAGVREADAVAWFDDLATRSSDLRPTAVMSKIAASSTLMQHAARTAGVALVAVHTQTRWDRLLSMVRGVLDHSSPSITTPPPSSAEPSELAGLVGADTDLFGLAHTVAVLTRGMVSIEDQRSHVLAYSASDDQADELRTLSILGREGPAEYLRRLEQWGVYDAVRRSDEVVEVPAHPDLGIRRRLVAGIRTTATHDGSSTPRLIGTLWIQEGRRPLTDDAPSVLQGAAAVAARLITRILEAPTNEAVQIQRLLGARGGGVDVPSLAAALSIPTDGPAAVIGLAALDGTAPDAPSSATMADLSGAIRLHASSFHRLSLVTTLGDRIYVLVPRTRAETSVPSWTRRLLDGIEVRTGIRLRAAVASPVAALSEVAAARLEVDRVLDGTAGADDRVTTLADSRTSVLLGEIVDLLLAHPSLHDPRMAALVEYDARTSSSLRESIAMYLRHPSDVRRAAADLHVHPNTLRYRVRRAEEITGTDLSDPAARLLMELQLAVLARQAST</sequence>
<comment type="caution">
    <text evidence="2">The sequence shown here is derived from an EMBL/GenBank/DDBJ whole genome shotgun (WGS) entry which is preliminary data.</text>
</comment>
<dbReference type="RefSeq" id="WP_204866135.1">
    <property type="nucleotide sequence ID" value="NZ_JAFBBK010000001.1"/>
</dbReference>
<dbReference type="Gene3D" id="1.10.10.2840">
    <property type="entry name" value="PucR C-terminal helix-turn-helix domain"/>
    <property type="match status" value="1"/>
</dbReference>
<dbReference type="EMBL" id="JAFBBK010000001">
    <property type="protein sequence ID" value="MBM7413485.1"/>
    <property type="molecule type" value="Genomic_DNA"/>
</dbReference>
<dbReference type="InterPro" id="IPR051448">
    <property type="entry name" value="CdaR-like_regulators"/>
</dbReference>
<evidence type="ECO:0000313" key="2">
    <source>
        <dbReference type="EMBL" id="MBM7413485.1"/>
    </source>
</evidence>
<gene>
    <name evidence="2" type="ORF">JOE42_000218</name>
</gene>
<evidence type="ECO:0000313" key="3">
    <source>
        <dbReference type="Proteomes" id="UP000703038"/>
    </source>
</evidence>
<reference evidence="2 3" key="1">
    <citation type="submission" date="2021-01" db="EMBL/GenBank/DDBJ databases">
        <title>Genomics of switchgrass bacterial isolates.</title>
        <authorList>
            <person name="Shade A."/>
        </authorList>
    </citation>
    <scope>NUCLEOTIDE SEQUENCE [LARGE SCALE GENOMIC DNA]</scope>
    <source>
        <strain evidence="2 3">PvP111</strain>
    </source>
</reference>
<dbReference type="Pfam" id="PF13556">
    <property type="entry name" value="HTH_30"/>
    <property type="match status" value="1"/>
</dbReference>